<dbReference type="AlphaFoldDB" id="A0AB38YIJ7"/>
<gene>
    <name evidence="7 10" type="primary">rsmA</name>
    <name evidence="7" type="synonym">ksgA</name>
    <name evidence="10" type="ORF">NFC81_04510</name>
</gene>
<sequence>MHRARKRFGQNFLHDQHIIQRIGNSTGVTAADHVVEIGPGRGALTEVLLATGAKVTAIELDRDLLPILRTQFFNADNFTVIEGDALRFDFSTLATAEKPIKLVGNLPYNISTPLIFHLLEHRNHIIDMHFMLQKEVVDRLCAEPGTGAYSKLTVMAQYYCRPAWLFNVPPGAFTPQPKVDSAIIRLVPRPAEELNAKDARLLSRLVRTAFSQRRKTIRNNLKNDFDIDLLEKAGIDAGARPEVISVTDYVRLSNLIAEASQ</sequence>
<feature type="binding site" evidence="7 8">
    <location>
        <position position="38"/>
    </location>
    <ligand>
        <name>S-adenosyl-L-methionine</name>
        <dbReference type="ChEBI" id="CHEBI:59789"/>
    </ligand>
</feature>
<evidence type="ECO:0000256" key="1">
    <source>
        <dbReference type="ARBA" id="ARBA00022490"/>
    </source>
</evidence>
<keyword evidence="5 7" id="KW-0949">S-adenosyl-L-methionine</keyword>
<dbReference type="HAMAP" id="MF_00607">
    <property type="entry name" value="16SrRNA_methyltr_A"/>
    <property type="match status" value="1"/>
</dbReference>
<protein>
    <recommendedName>
        <fullName evidence="7">Ribosomal RNA small subunit methyltransferase A</fullName>
        <ecNumber evidence="7">2.1.1.182</ecNumber>
    </recommendedName>
    <alternativeName>
        <fullName evidence="7">16S rRNA (adenine(1518)-N(6)/adenine(1519)-N(6))-dimethyltransferase</fullName>
    </alternativeName>
    <alternativeName>
        <fullName evidence="7">16S rRNA dimethyladenosine transferase</fullName>
    </alternativeName>
    <alternativeName>
        <fullName evidence="7">16S rRNA dimethylase</fullName>
    </alternativeName>
    <alternativeName>
        <fullName evidence="7">S-adenosylmethionine-6-N', N'-adenosyl(rRNA) dimethyltransferase</fullName>
    </alternativeName>
</protein>
<feature type="binding site" evidence="7 8">
    <location>
        <position position="13"/>
    </location>
    <ligand>
        <name>S-adenosyl-L-methionine</name>
        <dbReference type="ChEBI" id="CHEBI:59789"/>
    </ligand>
</feature>
<evidence type="ECO:0000256" key="3">
    <source>
        <dbReference type="ARBA" id="ARBA00022603"/>
    </source>
</evidence>
<feature type="binding site" evidence="7 8">
    <location>
        <position position="59"/>
    </location>
    <ligand>
        <name>S-adenosyl-L-methionine</name>
        <dbReference type="ChEBI" id="CHEBI:59789"/>
    </ligand>
</feature>
<dbReference type="InterPro" id="IPR029063">
    <property type="entry name" value="SAM-dependent_MTases_sf"/>
</dbReference>
<organism evidence="10">
    <name type="scientific">Salinispirillum sp. LH 10-3-1</name>
    <dbReference type="NCBI Taxonomy" id="2952525"/>
    <lineage>
        <taxon>Bacteria</taxon>
        <taxon>Pseudomonadati</taxon>
        <taxon>Pseudomonadota</taxon>
        <taxon>Gammaproteobacteria</taxon>
        <taxon>Oceanospirillales</taxon>
        <taxon>Saccharospirillaceae</taxon>
        <taxon>Salinispirillum</taxon>
    </lineage>
</organism>
<dbReference type="GO" id="GO:0005829">
    <property type="term" value="C:cytosol"/>
    <property type="evidence" value="ECO:0007669"/>
    <property type="project" value="TreeGrafter"/>
</dbReference>
<accession>A0AB38YIJ7</accession>
<dbReference type="PROSITE" id="PS01131">
    <property type="entry name" value="RRNA_A_DIMETH"/>
    <property type="match status" value="1"/>
</dbReference>
<comment type="similarity">
    <text evidence="7">Belongs to the class I-like SAM-binding methyltransferase superfamily. rRNA adenine N(6)-methyltransferase family. RsmA subfamily.</text>
</comment>
<keyword evidence="2 7" id="KW-0698">rRNA processing</keyword>
<dbReference type="CDD" id="cd02440">
    <property type="entry name" value="AdoMet_MTases"/>
    <property type="match status" value="1"/>
</dbReference>
<comment type="catalytic activity">
    <reaction evidence="7">
        <text>adenosine(1518)/adenosine(1519) in 16S rRNA + 4 S-adenosyl-L-methionine = N(6)-dimethyladenosine(1518)/N(6)-dimethyladenosine(1519) in 16S rRNA + 4 S-adenosyl-L-homocysteine + 4 H(+)</text>
        <dbReference type="Rhea" id="RHEA:19609"/>
        <dbReference type="Rhea" id="RHEA-COMP:10232"/>
        <dbReference type="Rhea" id="RHEA-COMP:10233"/>
        <dbReference type="ChEBI" id="CHEBI:15378"/>
        <dbReference type="ChEBI" id="CHEBI:57856"/>
        <dbReference type="ChEBI" id="CHEBI:59789"/>
        <dbReference type="ChEBI" id="CHEBI:74411"/>
        <dbReference type="ChEBI" id="CHEBI:74493"/>
        <dbReference type="EC" id="2.1.1.182"/>
    </reaction>
</comment>
<name>A0AB38YIJ7_9GAMM</name>
<evidence type="ECO:0000256" key="8">
    <source>
        <dbReference type="PROSITE-ProRule" id="PRU01026"/>
    </source>
</evidence>
<feature type="binding site" evidence="7 8">
    <location>
        <position position="105"/>
    </location>
    <ligand>
        <name>S-adenosyl-L-methionine</name>
        <dbReference type="ChEBI" id="CHEBI:59789"/>
    </ligand>
</feature>
<dbReference type="Gene3D" id="1.10.8.100">
    <property type="entry name" value="Ribosomal RNA adenine dimethylase-like, domain 2"/>
    <property type="match status" value="1"/>
</dbReference>
<keyword evidence="1 7" id="KW-0963">Cytoplasm</keyword>
<dbReference type="NCBIfam" id="TIGR00755">
    <property type="entry name" value="ksgA"/>
    <property type="match status" value="1"/>
</dbReference>
<evidence type="ECO:0000256" key="7">
    <source>
        <dbReference type="HAMAP-Rule" id="MF_00607"/>
    </source>
</evidence>
<dbReference type="FunFam" id="1.10.8.100:FF:000001">
    <property type="entry name" value="Ribosomal RNA small subunit methyltransferase A"/>
    <property type="match status" value="1"/>
</dbReference>
<dbReference type="SUPFAM" id="SSF53335">
    <property type="entry name" value="S-adenosyl-L-methionine-dependent methyltransferases"/>
    <property type="match status" value="1"/>
</dbReference>
<evidence type="ECO:0000256" key="4">
    <source>
        <dbReference type="ARBA" id="ARBA00022679"/>
    </source>
</evidence>
<keyword evidence="6 7" id="KW-0694">RNA-binding</keyword>
<comment type="function">
    <text evidence="7">Specifically dimethylates two adjacent adenosines (A1518 and A1519) in the loop of a conserved hairpin near the 3'-end of 16S rRNA in the 30S particle. May play a critical role in biogenesis of 30S subunits.</text>
</comment>
<dbReference type="PANTHER" id="PTHR11727">
    <property type="entry name" value="DIMETHYLADENOSINE TRANSFERASE"/>
    <property type="match status" value="1"/>
</dbReference>
<dbReference type="InterPro" id="IPR001737">
    <property type="entry name" value="KsgA/Erm"/>
</dbReference>
<feature type="binding site" evidence="7 8">
    <location>
        <position position="84"/>
    </location>
    <ligand>
        <name>S-adenosyl-L-methionine</name>
        <dbReference type="ChEBI" id="CHEBI:59789"/>
    </ligand>
</feature>
<dbReference type="GO" id="GO:0003723">
    <property type="term" value="F:RNA binding"/>
    <property type="evidence" value="ECO:0007669"/>
    <property type="project" value="UniProtKB-UniRule"/>
</dbReference>
<evidence type="ECO:0000256" key="5">
    <source>
        <dbReference type="ARBA" id="ARBA00022691"/>
    </source>
</evidence>
<evidence type="ECO:0000256" key="2">
    <source>
        <dbReference type="ARBA" id="ARBA00022552"/>
    </source>
</evidence>
<dbReference type="RefSeq" id="WP_304996343.1">
    <property type="nucleotide sequence ID" value="NZ_CP101717.1"/>
</dbReference>
<keyword evidence="4 7" id="KW-0808">Transferase</keyword>
<dbReference type="InterPro" id="IPR023165">
    <property type="entry name" value="rRNA_Ade_diMease-like_C"/>
</dbReference>
<dbReference type="Pfam" id="PF00398">
    <property type="entry name" value="RrnaAD"/>
    <property type="match status" value="1"/>
</dbReference>
<evidence type="ECO:0000313" key="10">
    <source>
        <dbReference type="EMBL" id="WLD59052.1"/>
    </source>
</evidence>
<dbReference type="PROSITE" id="PS51689">
    <property type="entry name" value="SAM_RNA_A_N6_MT"/>
    <property type="match status" value="1"/>
</dbReference>
<dbReference type="Gene3D" id="3.40.50.150">
    <property type="entry name" value="Vaccinia Virus protein VP39"/>
    <property type="match status" value="1"/>
</dbReference>
<dbReference type="EC" id="2.1.1.182" evidence="7"/>
<dbReference type="FunFam" id="3.40.50.150:FF:000023">
    <property type="entry name" value="Ribosomal RNA small subunit methyltransferase A"/>
    <property type="match status" value="1"/>
</dbReference>
<dbReference type="SMART" id="SM00650">
    <property type="entry name" value="rADc"/>
    <property type="match status" value="1"/>
</dbReference>
<dbReference type="PANTHER" id="PTHR11727:SF7">
    <property type="entry name" value="DIMETHYLADENOSINE TRANSFERASE-RELATED"/>
    <property type="match status" value="1"/>
</dbReference>
<reference evidence="10" key="1">
    <citation type="submission" date="2022-07" db="EMBL/GenBank/DDBJ databases">
        <title>Complete genome sequence of Salinispirillum sp. LH10-3-1 capable of multiple carbohydrate inversion isolated from a soda lake.</title>
        <authorList>
            <person name="Liu J."/>
            <person name="Zhai Y."/>
            <person name="Zhang H."/>
            <person name="Yang H."/>
            <person name="Qu J."/>
            <person name="Li J."/>
        </authorList>
    </citation>
    <scope>NUCLEOTIDE SEQUENCE</scope>
    <source>
        <strain evidence="10">LH 10-3-1</strain>
    </source>
</reference>
<dbReference type="EMBL" id="CP101717">
    <property type="protein sequence ID" value="WLD59052.1"/>
    <property type="molecule type" value="Genomic_DNA"/>
</dbReference>
<feature type="binding site" evidence="7 8">
    <location>
        <position position="11"/>
    </location>
    <ligand>
        <name>S-adenosyl-L-methionine</name>
        <dbReference type="ChEBI" id="CHEBI:59789"/>
    </ligand>
</feature>
<proteinExistence type="inferred from homology"/>
<evidence type="ECO:0000259" key="9">
    <source>
        <dbReference type="SMART" id="SM00650"/>
    </source>
</evidence>
<comment type="subcellular location">
    <subcellularLocation>
        <location evidence="7">Cytoplasm</location>
    </subcellularLocation>
</comment>
<dbReference type="GO" id="GO:0052908">
    <property type="term" value="F:16S rRNA (adenine(1518)-N(6)/adenine(1519)-N(6))-dimethyltransferase activity"/>
    <property type="evidence" value="ECO:0007669"/>
    <property type="project" value="UniProtKB-EC"/>
</dbReference>
<dbReference type="InterPro" id="IPR011530">
    <property type="entry name" value="rRNA_adenine_dimethylase"/>
</dbReference>
<keyword evidence="3 7" id="KW-0489">Methyltransferase</keyword>
<dbReference type="InterPro" id="IPR020596">
    <property type="entry name" value="rRNA_Ade_Mease_Trfase_CS"/>
</dbReference>
<evidence type="ECO:0000256" key="6">
    <source>
        <dbReference type="ARBA" id="ARBA00022884"/>
    </source>
</evidence>
<feature type="domain" description="Ribosomal RNA adenine methylase transferase N-terminal" evidence="9">
    <location>
        <begin position="18"/>
        <end position="190"/>
    </location>
</feature>
<dbReference type="InterPro" id="IPR020598">
    <property type="entry name" value="rRNA_Ade_methylase_Trfase_N"/>
</dbReference>